<dbReference type="RefSeq" id="WP_129886135.1">
    <property type="nucleotide sequence ID" value="NZ_CP035758.1"/>
</dbReference>
<dbReference type="KEGG" id="kbs:EPA93_05770"/>
<evidence type="ECO:0000313" key="1">
    <source>
        <dbReference type="EMBL" id="QBD75537.1"/>
    </source>
</evidence>
<keyword evidence="2" id="KW-1185">Reference proteome</keyword>
<proteinExistence type="predicted"/>
<protein>
    <submittedName>
        <fullName evidence="1">Uncharacterized protein</fullName>
    </submittedName>
</protein>
<accession>A0A4P6JK41</accession>
<reference evidence="1 2" key="1">
    <citation type="submission" date="2019-01" db="EMBL/GenBank/DDBJ databases">
        <title>Ktedonosporobacter rubrisoli SCAWS-G2.</title>
        <authorList>
            <person name="Huang Y."/>
            <person name="Yan B."/>
        </authorList>
    </citation>
    <scope>NUCLEOTIDE SEQUENCE [LARGE SCALE GENOMIC DNA]</scope>
    <source>
        <strain evidence="1 2">SCAWS-G2</strain>
    </source>
</reference>
<name>A0A4P6JK41_KTERU</name>
<dbReference type="Proteomes" id="UP000290365">
    <property type="component" value="Chromosome"/>
</dbReference>
<sequence>MGVSVMLDELMSVGDDFELDVRISDLPTDALRPADTYFPTNCTTCWSCHATCDNCDTRQTYCTCGC</sequence>
<gene>
    <name evidence="1" type="ORF">EPA93_05770</name>
</gene>
<dbReference type="EMBL" id="CP035758">
    <property type="protein sequence ID" value="QBD75537.1"/>
    <property type="molecule type" value="Genomic_DNA"/>
</dbReference>
<evidence type="ECO:0000313" key="2">
    <source>
        <dbReference type="Proteomes" id="UP000290365"/>
    </source>
</evidence>
<dbReference type="AlphaFoldDB" id="A0A4P6JK41"/>
<organism evidence="1 2">
    <name type="scientific">Ktedonosporobacter rubrisoli</name>
    <dbReference type="NCBI Taxonomy" id="2509675"/>
    <lineage>
        <taxon>Bacteria</taxon>
        <taxon>Bacillati</taxon>
        <taxon>Chloroflexota</taxon>
        <taxon>Ktedonobacteria</taxon>
        <taxon>Ktedonobacterales</taxon>
        <taxon>Ktedonosporobacteraceae</taxon>
        <taxon>Ktedonosporobacter</taxon>
    </lineage>
</organism>